<dbReference type="SUPFAM" id="SSF52540">
    <property type="entry name" value="P-loop containing nucleoside triphosphate hydrolases"/>
    <property type="match status" value="1"/>
</dbReference>
<dbReference type="Pfam" id="PF03704">
    <property type="entry name" value="BTAD"/>
    <property type="match status" value="1"/>
</dbReference>
<dbReference type="PROSITE" id="PS50005">
    <property type="entry name" value="TPR"/>
    <property type="match status" value="1"/>
</dbReference>
<evidence type="ECO:0000256" key="1">
    <source>
        <dbReference type="ARBA" id="ARBA00005820"/>
    </source>
</evidence>
<keyword evidence="5" id="KW-0802">TPR repeat</keyword>
<keyword evidence="9" id="KW-1185">Reference proteome</keyword>
<dbReference type="GO" id="GO:0016887">
    <property type="term" value="F:ATP hydrolysis activity"/>
    <property type="evidence" value="ECO:0007669"/>
    <property type="project" value="InterPro"/>
</dbReference>
<evidence type="ECO:0000256" key="3">
    <source>
        <dbReference type="ARBA" id="ARBA00023125"/>
    </source>
</evidence>
<dbReference type="SMART" id="SM01043">
    <property type="entry name" value="BTAD"/>
    <property type="match status" value="1"/>
</dbReference>
<dbReference type="Gene3D" id="3.40.50.300">
    <property type="entry name" value="P-loop containing nucleotide triphosphate hydrolases"/>
    <property type="match status" value="1"/>
</dbReference>
<dbReference type="GO" id="GO:0003677">
    <property type="term" value="F:DNA binding"/>
    <property type="evidence" value="ECO:0007669"/>
    <property type="project" value="UniProtKB-UniRule"/>
</dbReference>
<evidence type="ECO:0000259" key="7">
    <source>
        <dbReference type="PROSITE" id="PS51755"/>
    </source>
</evidence>
<dbReference type="EMBL" id="FNON01000008">
    <property type="protein sequence ID" value="SDZ00938.1"/>
    <property type="molecule type" value="Genomic_DNA"/>
</dbReference>
<evidence type="ECO:0000256" key="4">
    <source>
        <dbReference type="ARBA" id="ARBA00023163"/>
    </source>
</evidence>
<keyword evidence="2" id="KW-0805">Transcription regulation</keyword>
<gene>
    <name evidence="8" type="ORF">SAMN05421504_108235</name>
</gene>
<sequence>MLASLLLRSNRLISVDELIARLWDEDPPKGARNATQTYVMRLRNALGSAGNLVRTQPNGYVLDVAPAALDLDRFHDRVAAADLARSTQDMAAEAWELRDAMALWRGDPLSDVPSEFLRAQEGPRLIEERLRTRERLTDVELALGRHTELIGELYVLTEENPLRERFWGQLMLALHRSDRQSDALAAYQKITAVLRDELGVDPSGSLRELHQRILADDCSDPPRSLPRAATFQVPADIPDFVGRADLLDRLLDLTTSPASNRLAVPIGILSGPPGVGKTALAVHVAHRLRPHFPDGQLYADLRGFSTSPPLGPDDALTRFLRALGVPGDRIPGDTDEQGALLRSRLSGRKVLMILDNAASPDQVRPLLPADAGCAVLITSRNDLRGLAALNGARPFPVGMVSAQEAKTILANVIGAEQVAAEPEAADAFVAACGLLPLGLRLASSNLASSASPSIADYLRKLRPGGRLDAMQIEGDSQAAVRVTFDLSYSALEPSLSRFFKKLSLIPGPDFDAGAAAAVSGLDPSGALRMLDRLTASNLLGRHTRERFHFHDLIREFAAERAGEEDSADERGQALGELFAFYLRWARPACLLLYPDAHTLAAPDSAGQPWEDPAAAMDWLDTEAENLVAMVGAPSATGLPVWSLADAMQTYLQRQRHDSSWLAVFSTALAAAERSGDPLAQAGMHRGLGQLHLHHTRYAEARAHMAEAARLFHAAGDAVGEARAHTGIGAISFETGYYDKAIEHYEVSLLLEVGDADPAGLSITLFDLGLALVHMGHRNRGETRLRQAQRLAAELRLPNTQMRCELILAMSDLYCGELGSALQGFTRALDGWQGLKDQMGMIEAVTYLAETSLAAQRPDLALTLAQRTLTRARRFNSPWLQISSLVVLGRSALATDDVEAAGRHLKEARNLAQDNDDLTYWNPAIAQSLAAYHRRSGCLAEAANLASAGTTEPRPRERARAYLELAAIRLADDDPADAIRHARQACAITAEHGYRLDEARALQTLAMAETIDGDPVSAQRATDRAAAIFKPVKEDTEQALTDVMARLHGWV</sequence>
<dbReference type="InterPro" id="IPR027417">
    <property type="entry name" value="P-loop_NTPase"/>
</dbReference>
<proteinExistence type="inferred from homology"/>
<dbReference type="PANTHER" id="PTHR35807:SF1">
    <property type="entry name" value="TRANSCRIPTIONAL REGULATOR REDD"/>
    <property type="match status" value="1"/>
</dbReference>
<dbReference type="GO" id="GO:0000160">
    <property type="term" value="P:phosphorelay signal transduction system"/>
    <property type="evidence" value="ECO:0007669"/>
    <property type="project" value="InterPro"/>
</dbReference>
<dbReference type="AlphaFoldDB" id="A0A1H3PIV2"/>
<dbReference type="GO" id="GO:0006355">
    <property type="term" value="P:regulation of DNA-templated transcription"/>
    <property type="evidence" value="ECO:0007669"/>
    <property type="project" value="InterPro"/>
</dbReference>
<evidence type="ECO:0000256" key="5">
    <source>
        <dbReference type="PROSITE-ProRule" id="PRU00339"/>
    </source>
</evidence>
<dbReference type="Gene3D" id="1.25.40.10">
    <property type="entry name" value="Tetratricopeptide repeat domain"/>
    <property type="match status" value="3"/>
</dbReference>
<dbReference type="InterPro" id="IPR036388">
    <property type="entry name" value="WH-like_DNA-bd_sf"/>
</dbReference>
<keyword evidence="3 6" id="KW-0238">DNA-binding</keyword>
<feature type="DNA-binding region" description="OmpR/PhoB-type" evidence="6">
    <location>
        <begin position="1"/>
        <end position="64"/>
    </location>
</feature>
<dbReference type="InterPro" id="IPR016032">
    <property type="entry name" value="Sig_transdc_resp-reg_C-effctor"/>
</dbReference>
<dbReference type="SMART" id="SM00028">
    <property type="entry name" value="TPR"/>
    <property type="match status" value="6"/>
</dbReference>
<dbReference type="Gene3D" id="1.10.10.10">
    <property type="entry name" value="Winged helix-like DNA-binding domain superfamily/Winged helix DNA-binding domain"/>
    <property type="match status" value="1"/>
</dbReference>
<dbReference type="STRING" id="589385.SAMN05421504_108235"/>
<dbReference type="Pfam" id="PF00486">
    <property type="entry name" value="Trans_reg_C"/>
    <property type="match status" value="1"/>
</dbReference>
<dbReference type="InterPro" id="IPR005158">
    <property type="entry name" value="BTAD"/>
</dbReference>
<dbReference type="SUPFAM" id="SSF46894">
    <property type="entry name" value="C-terminal effector domain of the bipartite response regulators"/>
    <property type="match status" value="1"/>
</dbReference>
<dbReference type="SUPFAM" id="SSF48452">
    <property type="entry name" value="TPR-like"/>
    <property type="match status" value="4"/>
</dbReference>
<evidence type="ECO:0000313" key="9">
    <source>
        <dbReference type="Proteomes" id="UP000199515"/>
    </source>
</evidence>
<dbReference type="PROSITE" id="PS51755">
    <property type="entry name" value="OMPR_PHOB"/>
    <property type="match status" value="1"/>
</dbReference>
<reference evidence="8 9" key="1">
    <citation type="submission" date="2016-10" db="EMBL/GenBank/DDBJ databases">
        <authorList>
            <person name="de Groot N.N."/>
        </authorList>
    </citation>
    <scope>NUCLEOTIDE SEQUENCE [LARGE SCALE GENOMIC DNA]</scope>
    <source>
        <strain evidence="8 9">CPCC 202699</strain>
    </source>
</reference>
<comment type="similarity">
    <text evidence="1">Belongs to the AfsR/DnrI/RedD regulatory family.</text>
</comment>
<evidence type="ECO:0000313" key="8">
    <source>
        <dbReference type="EMBL" id="SDZ00938.1"/>
    </source>
</evidence>
<evidence type="ECO:0000256" key="6">
    <source>
        <dbReference type="PROSITE-ProRule" id="PRU01091"/>
    </source>
</evidence>
<dbReference type="Pfam" id="PF13401">
    <property type="entry name" value="AAA_22"/>
    <property type="match status" value="1"/>
</dbReference>
<feature type="repeat" description="TPR" evidence="5">
    <location>
        <begin position="721"/>
        <end position="754"/>
    </location>
</feature>
<dbReference type="InterPro" id="IPR049945">
    <property type="entry name" value="AAA_22"/>
</dbReference>
<organism evidence="8 9">
    <name type="scientific">Amycolatopsis xylanica</name>
    <dbReference type="NCBI Taxonomy" id="589385"/>
    <lineage>
        <taxon>Bacteria</taxon>
        <taxon>Bacillati</taxon>
        <taxon>Actinomycetota</taxon>
        <taxon>Actinomycetes</taxon>
        <taxon>Pseudonocardiales</taxon>
        <taxon>Pseudonocardiaceae</taxon>
        <taxon>Amycolatopsis</taxon>
    </lineage>
</organism>
<dbReference type="InterPro" id="IPR019734">
    <property type="entry name" value="TPR_rpt"/>
</dbReference>
<dbReference type="InterPro" id="IPR011990">
    <property type="entry name" value="TPR-like_helical_dom_sf"/>
</dbReference>
<evidence type="ECO:0000256" key="2">
    <source>
        <dbReference type="ARBA" id="ARBA00023015"/>
    </source>
</evidence>
<dbReference type="PANTHER" id="PTHR35807">
    <property type="entry name" value="TRANSCRIPTIONAL REGULATOR REDD-RELATED"/>
    <property type="match status" value="1"/>
</dbReference>
<feature type="domain" description="OmpR/PhoB-type" evidence="7">
    <location>
        <begin position="1"/>
        <end position="64"/>
    </location>
</feature>
<name>A0A1H3PIV2_9PSEU</name>
<protein>
    <submittedName>
        <fullName evidence="8">DNA-binding transcriptional activator of the SARP family</fullName>
    </submittedName>
</protein>
<accession>A0A1H3PIV2</accession>
<dbReference type="PRINTS" id="PR00364">
    <property type="entry name" value="DISEASERSIST"/>
</dbReference>
<dbReference type="InterPro" id="IPR051677">
    <property type="entry name" value="AfsR-DnrI-RedD_regulator"/>
</dbReference>
<dbReference type="CDD" id="cd15831">
    <property type="entry name" value="BTAD"/>
    <property type="match status" value="1"/>
</dbReference>
<dbReference type="Proteomes" id="UP000199515">
    <property type="component" value="Unassembled WGS sequence"/>
</dbReference>
<keyword evidence="4" id="KW-0804">Transcription</keyword>
<dbReference type="InterPro" id="IPR001867">
    <property type="entry name" value="OmpR/PhoB-type_DNA-bd"/>
</dbReference>